<evidence type="ECO:0000313" key="3">
    <source>
        <dbReference type="Proteomes" id="UP001430374"/>
    </source>
</evidence>
<accession>A0ABS9C9M9</accession>
<dbReference type="Proteomes" id="UP001430374">
    <property type="component" value="Unassembled WGS sequence"/>
</dbReference>
<keyword evidence="1" id="KW-0472">Membrane</keyword>
<sequence>MSLLSINAFQILICAVAVIILYIAAIAVLLRTKSGILPYMALILFPVIDPLGILLGNYNRKANKQKSGKIFRSFVFYVC</sequence>
<dbReference type="RefSeq" id="WP_235132468.1">
    <property type="nucleotide sequence ID" value="NZ_JACSGT010000002.1"/>
</dbReference>
<feature type="transmembrane region" description="Helical" evidence="1">
    <location>
        <begin position="36"/>
        <end position="56"/>
    </location>
</feature>
<feature type="transmembrane region" description="Helical" evidence="1">
    <location>
        <begin position="12"/>
        <end position="30"/>
    </location>
</feature>
<comment type="caution">
    <text evidence="2">The sequence shown here is derived from an EMBL/GenBank/DDBJ whole genome shotgun (WGS) entry which is preliminary data.</text>
</comment>
<name>A0ABS9C9M9_9FLAO</name>
<keyword evidence="1" id="KW-1133">Transmembrane helix</keyword>
<gene>
    <name evidence="2" type="ORF">H9Q08_17710</name>
</gene>
<keyword evidence="3" id="KW-1185">Reference proteome</keyword>
<reference evidence="2" key="1">
    <citation type="submission" date="2021-08" db="EMBL/GenBank/DDBJ databases">
        <title>Complete genome sequence of Chryseobacterium sp strain PS-8.</title>
        <authorList>
            <person name="Das S.K."/>
        </authorList>
    </citation>
    <scope>NUCLEOTIDE SEQUENCE</scope>
    <source>
        <strain evidence="2">PS-8</strain>
    </source>
</reference>
<evidence type="ECO:0000256" key="1">
    <source>
        <dbReference type="SAM" id="Phobius"/>
    </source>
</evidence>
<evidence type="ECO:0000313" key="2">
    <source>
        <dbReference type="EMBL" id="MCF2221126.1"/>
    </source>
</evidence>
<dbReference type="EMBL" id="JACSGT010000002">
    <property type="protein sequence ID" value="MCF2221126.1"/>
    <property type="molecule type" value="Genomic_DNA"/>
</dbReference>
<organism evidence="2 3">
    <name type="scientific">Chryseobacterium indicum</name>
    <dbReference type="NCBI Taxonomy" id="2766954"/>
    <lineage>
        <taxon>Bacteria</taxon>
        <taxon>Pseudomonadati</taxon>
        <taxon>Bacteroidota</taxon>
        <taxon>Flavobacteriia</taxon>
        <taxon>Flavobacteriales</taxon>
        <taxon>Weeksellaceae</taxon>
        <taxon>Chryseobacterium group</taxon>
        <taxon>Chryseobacterium</taxon>
    </lineage>
</organism>
<protein>
    <submittedName>
        <fullName evidence="2">Uncharacterized protein</fullName>
    </submittedName>
</protein>
<keyword evidence="1" id="KW-0812">Transmembrane</keyword>
<proteinExistence type="predicted"/>